<dbReference type="OrthoDB" id="9148343at2"/>
<keyword evidence="2" id="KW-1185">Reference proteome</keyword>
<dbReference type="Pfam" id="PF05147">
    <property type="entry name" value="LANC_like"/>
    <property type="match status" value="1"/>
</dbReference>
<reference evidence="1 2" key="1">
    <citation type="submission" date="2018-09" db="EMBL/GenBank/DDBJ databases">
        <title>Characterization of the phylogenetic diversity of five novel species belonging to the genus Bifidobacterium.</title>
        <authorList>
            <person name="Lugli G.A."/>
            <person name="Duranti S."/>
            <person name="Milani C."/>
        </authorList>
    </citation>
    <scope>NUCLEOTIDE SEQUENCE [LARGE SCALE GENOMIC DNA]</scope>
    <source>
        <strain evidence="1 2">2034B</strain>
    </source>
</reference>
<dbReference type="GO" id="GO:0031179">
    <property type="term" value="P:peptide modification"/>
    <property type="evidence" value="ECO:0007669"/>
    <property type="project" value="InterPro"/>
</dbReference>
<sequence length="453" mass="49483">MSADAIINPEHPFDYLDGFLPLARSGAAWLESVAREDKDGIYWEYEPETHEPGGHSLFSGDGGVALTFLQLWQHTKEQHYLDVALSQARSLANRWSHGTLTPELPHTGLAGLEKISGGEWSYYIGAGGPAYVLLEVGRNAQDQTLIDAGFDILDAIVRHGRHTDGIYWSNQSGILFDGGIGVLLAWADTVFGTAKYTDVIDEAARHILDQAVKHDSGLSWRGLALDPTHPDAEWPGFEFGTAGVGYLLTRAYQITGKQTYLDAALEGERYLQAISVPVGDGALVPYTTLRNDVFYLGNCHGPAGTSRLAQILFDVTGDQVHADWRDSLYRGLKATGAPHTHSAGYWNTDTLCCGSAAITHFGVNLWTATKDDKYLAFALDSARHLAGNAFLEGEHAVWKEAFVRVDPTYVSARTSYLAGNAGIVAILLEAERAKNHLAPTLRLPEDPYPPVWH</sequence>
<evidence type="ECO:0000313" key="2">
    <source>
        <dbReference type="Proteomes" id="UP000287533"/>
    </source>
</evidence>
<dbReference type="GO" id="GO:0005975">
    <property type="term" value="P:carbohydrate metabolic process"/>
    <property type="evidence" value="ECO:0007669"/>
    <property type="project" value="InterPro"/>
</dbReference>
<dbReference type="SUPFAM" id="SSF158745">
    <property type="entry name" value="LanC-like"/>
    <property type="match status" value="1"/>
</dbReference>
<comment type="caution">
    <text evidence="1">The sequence shown here is derived from an EMBL/GenBank/DDBJ whole genome shotgun (WGS) entry which is preliminary data.</text>
</comment>
<proteinExistence type="predicted"/>
<dbReference type="AlphaFoldDB" id="A0A430FLY9"/>
<evidence type="ECO:0000313" key="1">
    <source>
        <dbReference type="EMBL" id="RSX53847.1"/>
    </source>
</evidence>
<protein>
    <submittedName>
        <fullName evidence="1">Lanthionine synthetase C-like protein</fullName>
    </submittedName>
</protein>
<name>A0A430FLY9_9BIFI</name>
<gene>
    <name evidence="1" type="ORF">D2E25_0153</name>
</gene>
<dbReference type="Proteomes" id="UP000287533">
    <property type="component" value="Unassembled WGS sequence"/>
</dbReference>
<dbReference type="Gene3D" id="1.50.10.10">
    <property type="match status" value="1"/>
</dbReference>
<dbReference type="InterPro" id="IPR007822">
    <property type="entry name" value="LANC-like"/>
</dbReference>
<dbReference type="EMBL" id="QXGL01000001">
    <property type="protein sequence ID" value="RSX53847.1"/>
    <property type="molecule type" value="Genomic_DNA"/>
</dbReference>
<dbReference type="RefSeq" id="WP_125979159.1">
    <property type="nucleotide sequence ID" value="NZ_QXGL01000001.1"/>
</dbReference>
<organism evidence="1 2">
    <name type="scientific">Bifidobacterium goeldii</name>
    <dbReference type="NCBI Taxonomy" id="2306975"/>
    <lineage>
        <taxon>Bacteria</taxon>
        <taxon>Bacillati</taxon>
        <taxon>Actinomycetota</taxon>
        <taxon>Actinomycetes</taxon>
        <taxon>Bifidobacteriales</taxon>
        <taxon>Bifidobacteriaceae</taxon>
        <taxon>Bifidobacterium</taxon>
    </lineage>
</organism>
<dbReference type="InterPro" id="IPR012341">
    <property type="entry name" value="6hp_glycosidase-like_sf"/>
</dbReference>
<dbReference type="SMART" id="SM01260">
    <property type="entry name" value="LANC_like"/>
    <property type="match status" value="1"/>
</dbReference>
<accession>A0A430FLY9</accession>
<dbReference type="CDD" id="cd04434">
    <property type="entry name" value="LanC_like"/>
    <property type="match status" value="1"/>
</dbReference>